<dbReference type="InterPro" id="IPR005645">
    <property type="entry name" value="FSH-like_dom"/>
</dbReference>
<dbReference type="PANTHER" id="PTHR48070">
    <property type="entry name" value="ESTERASE OVCA2"/>
    <property type="match status" value="1"/>
</dbReference>
<dbReference type="GO" id="GO:0005737">
    <property type="term" value="C:cytoplasm"/>
    <property type="evidence" value="ECO:0007669"/>
    <property type="project" value="TreeGrafter"/>
</dbReference>
<dbReference type="EMBL" id="JAFIMR010000055">
    <property type="protein sequence ID" value="KAI1853932.1"/>
    <property type="molecule type" value="Genomic_DNA"/>
</dbReference>
<evidence type="ECO:0000313" key="5">
    <source>
        <dbReference type="Proteomes" id="UP000829685"/>
    </source>
</evidence>
<dbReference type="GO" id="GO:0019748">
    <property type="term" value="P:secondary metabolic process"/>
    <property type="evidence" value="ECO:0007669"/>
    <property type="project" value="TreeGrafter"/>
</dbReference>
<proteinExistence type="predicted"/>
<gene>
    <name evidence="4" type="ORF">JX265_012617</name>
</gene>
<evidence type="ECO:0000256" key="2">
    <source>
        <dbReference type="SAM" id="MobiDB-lite"/>
    </source>
</evidence>
<organism evidence="4 5">
    <name type="scientific">Neoarthrinium moseri</name>
    <dbReference type="NCBI Taxonomy" id="1658444"/>
    <lineage>
        <taxon>Eukaryota</taxon>
        <taxon>Fungi</taxon>
        <taxon>Dikarya</taxon>
        <taxon>Ascomycota</taxon>
        <taxon>Pezizomycotina</taxon>
        <taxon>Sordariomycetes</taxon>
        <taxon>Xylariomycetidae</taxon>
        <taxon>Amphisphaeriales</taxon>
        <taxon>Apiosporaceae</taxon>
        <taxon>Neoarthrinium</taxon>
    </lineage>
</organism>
<reference evidence="4" key="1">
    <citation type="submission" date="2021-03" db="EMBL/GenBank/DDBJ databases">
        <title>Revisited historic fungal species revealed as producer of novel bioactive compounds through whole genome sequencing and comparative genomics.</title>
        <authorList>
            <person name="Vignolle G.A."/>
            <person name="Hochenegger N."/>
            <person name="Mach R.L."/>
            <person name="Mach-Aigner A.R."/>
            <person name="Javad Rahimi M."/>
            <person name="Salim K.A."/>
            <person name="Chan C.M."/>
            <person name="Lim L.B.L."/>
            <person name="Cai F."/>
            <person name="Druzhinina I.S."/>
            <person name="U'Ren J.M."/>
            <person name="Derntl C."/>
        </authorList>
    </citation>
    <scope>NUCLEOTIDE SEQUENCE</scope>
    <source>
        <strain evidence="4">TUCIM 5799</strain>
    </source>
</reference>
<name>A0A9Q0AGN0_9PEZI</name>
<dbReference type="OrthoDB" id="2094269at2759"/>
<feature type="domain" description="Serine hydrolase" evidence="3">
    <location>
        <begin position="27"/>
        <end position="263"/>
    </location>
</feature>
<dbReference type="SUPFAM" id="SSF53474">
    <property type="entry name" value="alpha/beta-Hydrolases"/>
    <property type="match status" value="1"/>
</dbReference>
<dbReference type="Gene3D" id="3.40.50.1820">
    <property type="entry name" value="alpha/beta hydrolase"/>
    <property type="match status" value="1"/>
</dbReference>
<protein>
    <recommendedName>
        <fullName evidence="3">Serine hydrolase domain-containing protein</fullName>
    </recommendedName>
</protein>
<evidence type="ECO:0000259" key="3">
    <source>
        <dbReference type="Pfam" id="PF03959"/>
    </source>
</evidence>
<feature type="region of interest" description="Disordered" evidence="2">
    <location>
        <begin position="1"/>
        <end position="20"/>
    </location>
</feature>
<dbReference type="AlphaFoldDB" id="A0A9Q0AGN0"/>
<dbReference type="InterPro" id="IPR050593">
    <property type="entry name" value="LovG"/>
</dbReference>
<dbReference type="InterPro" id="IPR029058">
    <property type="entry name" value="AB_hydrolase_fold"/>
</dbReference>
<dbReference type="GO" id="GO:0016787">
    <property type="term" value="F:hydrolase activity"/>
    <property type="evidence" value="ECO:0007669"/>
    <property type="project" value="UniProtKB-KW"/>
</dbReference>
<evidence type="ECO:0000256" key="1">
    <source>
        <dbReference type="ARBA" id="ARBA00022801"/>
    </source>
</evidence>
<dbReference type="Proteomes" id="UP000829685">
    <property type="component" value="Unassembled WGS sequence"/>
</dbReference>
<comment type="caution">
    <text evidence="4">The sequence shown here is derived from an EMBL/GenBank/DDBJ whole genome shotgun (WGS) entry which is preliminary data.</text>
</comment>
<sequence>MSTAAAPGSGKPAMNAKGGAKADAKRDLKILMLHGYTQSGTLFRAKTGALSKLLVKALSPAPYSMTPQLIYPTGPHRLRPSDIPGFTPPEGKSLEDVEGEATDNWAWFRRDEATGAYRGFEEGMARIAATIAENGGVDGVIGFSQGGATAALVAAALEPTRPLPETPDKEPDSWAGKLRAANGGKGLRFAVVYSGFYARDDRLAWLYGGGGIQTPTLHFIGGLDTVVEEARSRGLVERCAEGTSRVVVHPGGHYVPVSKEWTAALVMWLREVLGGKTNGEAEGEKL</sequence>
<evidence type="ECO:0000313" key="4">
    <source>
        <dbReference type="EMBL" id="KAI1853932.1"/>
    </source>
</evidence>
<dbReference type="PANTHER" id="PTHR48070:SF6">
    <property type="entry name" value="ESTERASE OVCA2"/>
    <property type="match status" value="1"/>
</dbReference>
<keyword evidence="5" id="KW-1185">Reference proteome</keyword>
<keyword evidence="1" id="KW-0378">Hydrolase</keyword>
<dbReference type="Pfam" id="PF03959">
    <property type="entry name" value="FSH1"/>
    <property type="match status" value="1"/>
</dbReference>
<dbReference type="GO" id="GO:0005634">
    <property type="term" value="C:nucleus"/>
    <property type="evidence" value="ECO:0007669"/>
    <property type="project" value="TreeGrafter"/>
</dbReference>
<accession>A0A9Q0AGN0</accession>